<sequence>MAPERDITLCKSCNKSRLTNGVQNWVQCDACKEWYHFACAGVDDSIARVRWTCNLCIHVDGSSSTSTRAAIQPNESENAAPNKDAAILLMEPNSNKPAETSFTQTSNNLMMAMLEETRESERKYIEQKNAILAQQQGMQERPIQLFGPTSSQLAARQILPADLPTFNGNPADWPIFISMYENSSSVAGFSDAENMLRLQKSLKGKAYELVRDKLLLPALVPEVINTLKTFFGRPEQILDRLIDKIRKITVHKDKLESLIDFAMAVRNACATMEACNLYAHLDNPMLLRELVDKLPTQHKLSWALHPRSPSIPVVKSFSDWIYHLAEAASTVMPGQNSWSVNTHTQAFAGEKHQAMSDSEDDQQQDAKPNPACVMCNSTEHYAAQCEKFLKLTVPERQRRISDAKACYRCLKTHRRKCFSKRDCGVDNCQSKHHPLLHRDAPRPELVSAHHKEADFEEQYFRILPVTLYGNGVRINTYAFLDEGSSVTLIDEGILKHLKVCTSPEPLCLQWTSNTTRTEETSFKARMQISEMGSGRKLWLNNVHSVKHLALPKQTVDVNKLVGRYNHLHGLPIKSYYNAEPMLLIGANNWTLAVPRKIREGRRNEPIASKCTLGWSIQGTSNANRNYSFHHCVCNWNDIEKAVRESFNADPIAPRELFSKDDEKAKGILEETCKKVNGRYQIGLLWRDKNLILPESYSTALKRLECLRQKINKNPELFDQIQNQIDNLVVKNYAIELQPADIAEDTNRVWYLPIFIALNPNKPNKIRLVWDAAAKSHGKSLNDFMLNGPDYLNSLTEVLMAFRVGRIGVCADIAEMFHQIIIQQSDMHVQRFLWLHKNNKTPRIFVMRAMTFGICCAPCIAHYVRDKNAQEFKDQCPRAFESITEAHYVDDLIDSYTDDSEAIAVTTKVRDIHAEGGFTIRNWISNSTAILKHFGERQIDEQNPKELGDPEKVLGMYWEPSNDVFKYTFRFARLKRDVLNGETVPTKREALQVLMSIFDPLGLLSCYTIGLKMLLQKVWRAGIDWDEELPDTLLGSWRQWKTVLLQAAKLEFPRFYSTLLPNADQIDLHTFVDASEYAYAAVAYLRIKQGADIDTVLVAAKCKVAPLKPVSIPRMELLAAVMGVNLAKKVINIRRLNINSSTYWSDSKTVLQWLDMDPRKFQAFVMHRVGEIIDHTSRAQWRWIPTKENVADSATKFIKSPNANRWLKGPQFLAKPENEWPEQDITLESGEPTELRKHVFIINQLKHFDFAEEYFSDWRRLYRAVATFMLYIKRIRAKCLGNPLPKTLDPEIISKAKSWIYKQAQSRTYYAEITALKNNTAVNKSSPLIALNVYLDEEGVLRVQGRKYNINPDDAVVLPKRSRIAFLITKDFHEKSHHIMHESTINIIRNDFYIPRLRVLYKTVRKACQKCKIATSRPEVPQMAAIPAARLASFERPFTYTGVDYFGPILVNVGRHKEKRWGVLFTCLTLRAVHIEVAYKLDVSSCIMCLRNFMTRRGTPKEIFSDNGTNFKATEKMVKEELKKIDFDEITIKYEAIKWHFNPPAAPHMGGAWERLVRSVKTVLKSICPTSNFNDETLRTALMEAENVINSRPLTFVSLDSGDDEALTPNHLLLGSTSGYKRMADDNTDLRLRWQQTQLFADKFWSRWVKEFTPDLTRRSKWFTKRPPIAIGDIVIVVDDQLPRNMWPKGRITEVVTAKDGQVRRATIWTPKGIMVRPVAKIAILDVGLKDGEDPKDVHGGGNVTAIK</sequence>
<dbReference type="InterPro" id="IPR019787">
    <property type="entry name" value="Znf_PHD-finger"/>
</dbReference>
<accession>A0ABM3C4X9</accession>
<dbReference type="PROSITE" id="PS50016">
    <property type="entry name" value="ZF_PHD_2"/>
    <property type="match status" value="1"/>
</dbReference>
<dbReference type="InterPro" id="IPR019786">
    <property type="entry name" value="Zinc_finger_PHD-type_CS"/>
</dbReference>
<dbReference type="InterPro" id="IPR043128">
    <property type="entry name" value="Rev_trsase/Diguanyl_cyclase"/>
</dbReference>
<dbReference type="SUPFAM" id="SSF53098">
    <property type="entry name" value="Ribonuclease H-like"/>
    <property type="match status" value="1"/>
</dbReference>
<name>A0ABM3C4X9_DROKI</name>
<dbReference type="InterPro" id="IPR001965">
    <property type="entry name" value="Znf_PHD"/>
</dbReference>
<dbReference type="CDD" id="cd15517">
    <property type="entry name" value="PHD_TCF19_like"/>
    <property type="match status" value="1"/>
</dbReference>
<dbReference type="Pfam" id="PF05380">
    <property type="entry name" value="Peptidase_A17"/>
    <property type="match status" value="1"/>
</dbReference>
<evidence type="ECO:0008006" key="9">
    <source>
        <dbReference type="Google" id="ProtNLM"/>
    </source>
</evidence>
<keyword evidence="1" id="KW-0479">Metal-binding</keyword>
<dbReference type="SMART" id="SM00249">
    <property type="entry name" value="PHD"/>
    <property type="match status" value="1"/>
</dbReference>
<dbReference type="Proteomes" id="UP001652661">
    <property type="component" value="Chromosome X"/>
</dbReference>
<dbReference type="PANTHER" id="PTHR47331">
    <property type="entry name" value="PHD-TYPE DOMAIN-CONTAINING PROTEIN"/>
    <property type="match status" value="1"/>
</dbReference>
<dbReference type="Gene3D" id="3.10.10.10">
    <property type="entry name" value="HIV Type 1 Reverse Transcriptase, subunit A, domain 1"/>
    <property type="match status" value="1"/>
</dbReference>
<dbReference type="SUPFAM" id="SSF56672">
    <property type="entry name" value="DNA/RNA polymerases"/>
    <property type="match status" value="1"/>
</dbReference>
<feature type="domain" description="Integrase catalytic" evidence="6">
    <location>
        <begin position="1432"/>
        <end position="1616"/>
    </location>
</feature>
<dbReference type="Pfam" id="PF18701">
    <property type="entry name" value="DUF5641"/>
    <property type="match status" value="1"/>
</dbReference>
<dbReference type="InterPro" id="IPR001584">
    <property type="entry name" value="Integrase_cat-core"/>
</dbReference>
<gene>
    <name evidence="8" type="primary">LOC121502084</name>
</gene>
<keyword evidence="2 4" id="KW-0863">Zinc-finger</keyword>
<dbReference type="InterPro" id="IPR012337">
    <property type="entry name" value="RNaseH-like_sf"/>
</dbReference>
<dbReference type="Pfam" id="PF00628">
    <property type="entry name" value="PHD"/>
    <property type="match status" value="1"/>
</dbReference>
<keyword evidence="3" id="KW-0862">Zinc</keyword>
<dbReference type="Pfam" id="PF03564">
    <property type="entry name" value="DUF1759"/>
    <property type="match status" value="1"/>
</dbReference>
<dbReference type="InterPro" id="IPR013083">
    <property type="entry name" value="Znf_RING/FYVE/PHD"/>
</dbReference>
<protein>
    <recommendedName>
        <fullName evidence="9">Endonuclease</fullName>
    </recommendedName>
</protein>
<feature type="domain" description="PHD-type" evidence="5">
    <location>
        <begin position="7"/>
        <end position="59"/>
    </location>
</feature>
<evidence type="ECO:0000256" key="3">
    <source>
        <dbReference type="ARBA" id="ARBA00022833"/>
    </source>
</evidence>
<dbReference type="Gene3D" id="3.30.420.10">
    <property type="entry name" value="Ribonuclease H-like superfamily/Ribonuclease H"/>
    <property type="match status" value="1"/>
</dbReference>
<dbReference type="Gene3D" id="3.30.70.270">
    <property type="match status" value="1"/>
</dbReference>
<evidence type="ECO:0000256" key="2">
    <source>
        <dbReference type="ARBA" id="ARBA00022771"/>
    </source>
</evidence>
<dbReference type="InterPro" id="IPR040676">
    <property type="entry name" value="DUF5641"/>
</dbReference>
<proteinExistence type="predicted"/>
<evidence type="ECO:0000259" key="5">
    <source>
        <dbReference type="PROSITE" id="PS50016"/>
    </source>
</evidence>
<keyword evidence="7" id="KW-1185">Reference proteome</keyword>
<dbReference type="InterPro" id="IPR036397">
    <property type="entry name" value="RNaseH_sf"/>
</dbReference>
<reference evidence="8" key="1">
    <citation type="submission" date="2025-08" db="UniProtKB">
        <authorList>
            <consortium name="RefSeq"/>
        </authorList>
    </citation>
    <scope>IDENTIFICATION</scope>
    <source>
        <strain evidence="8">14028-0561.14</strain>
        <tissue evidence="8">Whole fly</tissue>
    </source>
</reference>
<dbReference type="PROSITE" id="PS50994">
    <property type="entry name" value="INTEGRASE"/>
    <property type="match status" value="1"/>
</dbReference>
<dbReference type="GeneID" id="121502084"/>
<dbReference type="RefSeq" id="XP_041630780.1">
    <property type="nucleotide sequence ID" value="XM_041774846.1"/>
</dbReference>
<evidence type="ECO:0000313" key="7">
    <source>
        <dbReference type="Proteomes" id="UP001652661"/>
    </source>
</evidence>
<evidence type="ECO:0000256" key="4">
    <source>
        <dbReference type="PROSITE-ProRule" id="PRU00146"/>
    </source>
</evidence>
<dbReference type="PANTHER" id="PTHR47331:SF1">
    <property type="entry name" value="GAG-LIKE PROTEIN"/>
    <property type="match status" value="1"/>
</dbReference>
<dbReference type="PROSITE" id="PS01359">
    <property type="entry name" value="ZF_PHD_1"/>
    <property type="match status" value="1"/>
</dbReference>
<dbReference type="InterPro" id="IPR043502">
    <property type="entry name" value="DNA/RNA_pol_sf"/>
</dbReference>
<dbReference type="SUPFAM" id="SSF57903">
    <property type="entry name" value="FYVE/PHD zinc finger"/>
    <property type="match status" value="1"/>
</dbReference>
<dbReference type="Gene3D" id="3.30.40.10">
    <property type="entry name" value="Zinc/RING finger domain, C3HC4 (zinc finger)"/>
    <property type="match status" value="1"/>
</dbReference>
<evidence type="ECO:0000259" key="6">
    <source>
        <dbReference type="PROSITE" id="PS50994"/>
    </source>
</evidence>
<evidence type="ECO:0000256" key="1">
    <source>
        <dbReference type="ARBA" id="ARBA00022723"/>
    </source>
</evidence>
<organism evidence="7 8">
    <name type="scientific">Drosophila kikkawai</name>
    <name type="common">Fruit fly</name>
    <dbReference type="NCBI Taxonomy" id="30033"/>
    <lineage>
        <taxon>Eukaryota</taxon>
        <taxon>Metazoa</taxon>
        <taxon>Ecdysozoa</taxon>
        <taxon>Arthropoda</taxon>
        <taxon>Hexapoda</taxon>
        <taxon>Insecta</taxon>
        <taxon>Pterygota</taxon>
        <taxon>Neoptera</taxon>
        <taxon>Endopterygota</taxon>
        <taxon>Diptera</taxon>
        <taxon>Brachycera</taxon>
        <taxon>Muscomorpha</taxon>
        <taxon>Ephydroidea</taxon>
        <taxon>Drosophilidae</taxon>
        <taxon>Drosophila</taxon>
        <taxon>Sophophora</taxon>
    </lineage>
</organism>
<dbReference type="InterPro" id="IPR005312">
    <property type="entry name" value="DUF1759"/>
</dbReference>
<dbReference type="InterPro" id="IPR011011">
    <property type="entry name" value="Znf_FYVE_PHD"/>
</dbReference>
<evidence type="ECO:0000313" key="8">
    <source>
        <dbReference type="RefSeq" id="XP_041630780.1"/>
    </source>
</evidence>
<dbReference type="InterPro" id="IPR008042">
    <property type="entry name" value="Retrotrans_Pao"/>
</dbReference>